<comment type="caution">
    <text evidence="2">The sequence shown here is derived from an EMBL/GenBank/DDBJ whole genome shotgun (WGS) entry which is preliminary data.</text>
</comment>
<evidence type="ECO:0000313" key="2">
    <source>
        <dbReference type="EMBL" id="CCF83963.1"/>
    </source>
</evidence>
<reference evidence="2 3" key="1">
    <citation type="journal article" date="2012" name="ISME J.">
        <title>Nitrification expanded: discovery, physiology and genomics of a nitrite-oxidizing bacterium from the phylum Chloroflexi.</title>
        <authorList>
            <person name="Sorokin D.Y."/>
            <person name="Lucker S."/>
            <person name="Vejmelkova D."/>
            <person name="Kostrikina N.A."/>
            <person name="Kleerebezem R."/>
            <person name="Rijpstra W.I."/>
            <person name="Damste J.S."/>
            <person name="Le Paslier D."/>
            <person name="Muyzer G."/>
            <person name="Wagner M."/>
            <person name="van Loosdrecht M.C."/>
            <person name="Daims H."/>
        </authorList>
    </citation>
    <scope>NUCLEOTIDE SEQUENCE [LARGE SCALE GENOMIC DNA]</scope>
    <source>
        <strain evidence="3">none</strain>
    </source>
</reference>
<sequence length="148" mass="16220">MVRLLRKPLSRNTAGFKTPLDAVDQANPGGELSVIADHRSSHKRAPIQEWLVAHPRVHIESLPTGACWLNLIAGWWRLFRREAFTSQSVADHTELEMATRLATCQVNRRAKPWVWGPSASPTSAITSSFCLLTLRNGALVLATGQGGG</sequence>
<dbReference type="RefSeq" id="WP_008477743.1">
    <property type="nucleotide sequence ID" value="NZ_CAGS01000215.1"/>
</dbReference>
<gene>
    <name evidence="2" type="ORF">NITHO_2920005</name>
</gene>
<dbReference type="InterPro" id="IPR038717">
    <property type="entry name" value="Tc1-like_DDE_dom"/>
</dbReference>
<accession>I4EH01</accession>
<dbReference type="Proteomes" id="UP000004221">
    <property type="component" value="Unassembled WGS sequence"/>
</dbReference>
<feature type="domain" description="Tc1-like transposase DDE" evidence="1">
    <location>
        <begin position="11"/>
        <end position="95"/>
    </location>
</feature>
<evidence type="ECO:0000313" key="3">
    <source>
        <dbReference type="Proteomes" id="UP000004221"/>
    </source>
</evidence>
<name>I4EH01_9BACT</name>
<dbReference type="EMBL" id="CAGS01000215">
    <property type="protein sequence ID" value="CCF83963.1"/>
    <property type="molecule type" value="Genomic_DNA"/>
</dbReference>
<organism evidence="2 3">
    <name type="scientific">Nitrolancea hollandica Lb</name>
    <dbReference type="NCBI Taxonomy" id="1129897"/>
    <lineage>
        <taxon>Bacteria</taxon>
        <taxon>Pseudomonadati</taxon>
        <taxon>Thermomicrobiota</taxon>
        <taxon>Thermomicrobia</taxon>
        <taxon>Sphaerobacterales</taxon>
        <taxon>Sphaerobacterineae</taxon>
        <taxon>Sphaerobacteraceae</taxon>
        <taxon>Nitrolancea</taxon>
    </lineage>
</organism>
<evidence type="ECO:0000259" key="1">
    <source>
        <dbReference type="Pfam" id="PF13358"/>
    </source>
</evidence>
<dbReference type="Pfam" id="PF13358">
    <property type="entry name" value="DDE_3"/>
    <property type="match status" value="1"/>
</dbReference>
<proteinExistence type="predicted"/>
<keyword evidence="3" id="KW-1185">Reference proteome</keyword>
<dbReference type="AlphaFoldDB" id="I4EH01"/>
<protein>
    <recommendedName>
        <fullName evidence="1">Tc1-like transposase DDE domain-containing protein</fullName>
    </recommendedName>
</protein>